<feature type="region of interest" description="Disordered" evidence="1">
    <location>
        <begin position="119"/>
        <end position="169"/>
    </location>
</feature>
<name>A0A4C1ZP22_EUMVA</name>
<keyword evidence="3" id="KW-1185">Reference proteome</keyword>
<dbReference type="AlphaFoldDB" id="A0A4C1ZP22"/>
<organism evidence="2 3">
    <name type="scientific">Eumeta variegata</name>
    <name type="common">Bagworm moth</name>
    <name type="synonym">Eumeta japonica</name>
    <dbReference type="NCBI Taxonomy" id="151549"/>
    <lineage>
        <taxon>Eukaryota</taxon>
        <taxon>Metazoa</taxon>
        <taxon>Ecdysozoa</taxon>
        <taxon>Arthropoda</taxon>
        <taxon>Hexapoda</taxon>
        <taxon>Insecta</taxon>
        <taxon>Pterygota</taxon>
        <taxon>Neoptera</taxon>
        <taxon>Endopterygota</taxon>
        <taxon>Lepidoptera</taxon>
        <taxon>Glossata</taxon>
        <taxon>Ditrysia</taxon>
        <taxon>Tineoidea</taxon>
        <taxon>Psychidae</taxon>
        <taxon>Oiketicinae</taxon>
        <taxon>Eumeta</taxon>
    </lineage>
</organism>
<evidence type="ECO:0000313" key="2">
    <source>
        <dbReference type="EMBL" id="GBP89508.1"/>
    </source>
</evidence>
<dbReference type="EMBL" id="BGZK01002004">
    <property type="protein sequence ID" value="GBP89508.1"/>
    <property type="molecule type" value="Genomic_DNA"/>
</dbReference>
<evidence type="ECO:0000313" key="3">
    <source>
        <dbReference type="Proteomes" id="UP000299102"/>
    </source>
</evidence>
<feature type="compositionally biased region" description="Gly residues" evidence="1">
    <location>
        <begin position="141"/>
        <end position="151"/>
    </location>
</feature>
<reference evidence="2 3" key="1">
    <citation type="journal article" date="2019" name="Commun. Biol.">
        <title>The bagworm genome reveals a unique fibroin gene that provides high tensile strength.</title>
        <authorList>
            <person name="Kono N."/>
            <person name="Nakamura H."/>
            <person name="Ohtoshi R."/>
            <person name="Tomita M."/>
            <person name="Numata K."/>
            <person name="Arakawa K."/>
        </authorList>
    </citation>
    <scope>NUCLEOTIDE SEQUENCE [LARGE SCALE GENOMIC DNA]</scope>
</reference>
<dbReference type="Proteomes" id="UP000299102">
    <property type="component" value="Unassembled WGS sequence"/>
</dbReference>
<protein>
    <submittedName>
        <fullName evidence="2">Uncharacterized protein</fullName>
    </submittedName>
</protein>
<comment type="caution">
    <text evidence="2">The sequence shown here is derived from an EMBL/GenBank/DDBJ whole genome shotgun (WGS) entry which is preliminary data.</text>
</comment>
<accession>A0A4C1ZP22</accession>
<sequence length="169" mass="17612">MIPRAKGFDVASSNSFSAVGRGGVEVLLPVGFVGTVRAVCLFPLFGAESGIRSVNYDKTVFILIHVRRAEVHARAGWMGLRTGECGAMRGYGGGGSSRRSAARDIDDEKTYLSELCFDSASDSSEQQHSDSRAVGRSPPRGGSGAGAGAGGAVFLRHGSERDDGDGDVE</sequence>
<proteinExistence type="predicted"/>
<evidence type="ECO:0000256" key="1">
    <source>
        <dbReference type="SAM" id="MobiDB-lite"/>
    </source>
</evidence>
<gene>
    <name evidence="2" type="ORF">EVAR_52558_1</name>
</gene>